<dbReference type="CDD" id="cd07957">
    <property type="entry name" value="Anticodon_Ia_Met"/>
    <property type="match status" value="1"/>
</dbReference>
<dbReference type="PANTHER" id="PTHR45765:SF1">
    <property type="entry name" value="METHIONINE--TRNA LIGASE, CYTOPLASMIC"/>
    <property type="match status" value="1"/>
</dbReference>
<dbReference type="InterPro" id="IPR016813">
    <property type="entry name" value="NADH_Ub_cplx-1_21kDa"/>
</dbReference>
<dbReference type="InterPro" id="IPR029038">
    <property type="entry name" value="MetRS_Zn"/>
</dbReference>
<reference evidence="14 15" key="1">
    <citation type="journal article" date="2015" name="BMC Genomics">
        <title>Insights from the genome of Ophiocordyceps polyrhachis-furcata to pathogenicity and host specificity in insect fungi.</title>
        <authorList>
            <person name="Wichadakul D."/>
            <person name="Kobmoo N."/>
            <person name="Ingsriswang S."/>
            <person name="Tangphatsornruang S."/>
            <person name="Chantasingh D."/>
            <person name="Luangsa-ard J.J."/>
            <person name="Eurwilaichitr L."/>
        </authorList>
    </citation>
    <scope>NUCLEOTIDE SEQUENCE [LARGE SCALE GENOMIC DNA]</scope>
    <source>
        <strain evidence="14 15">BCC 54312</strain>
    </source>
</reference>
<dbReference type="InterPro" id="IPR009080">
    <property type="entry name" value="tRNAsynth_Ia_anticodon-bd"/>
</dbReference>
<evidence type="ECO:0000256" key="2">
    <source>
        <dbReference type="ARBA" id="ARBA00005594"/>
    </source>
</evidence>
<dbReference type="SUPFAM" id="SSF47323">
    <property type="entry name" value="Anticodon-binding domain of a subclass of class I aminoacyl-tRNA synthetases"/>
    <property type="match status" value="1"/>
</dbReference>
<dbReference type="Gene3D" id="1.10.730.10">
    <property type="entry name" value="Isoleucyl-tRNA Synthetase, Domain 1"/>
    <property type="match status" value="1"/>
</dbReference>
<feature type="region of interest" description="Disordered" evidence="12">
    <location>
        <begin position="1324"/>
        <end position="1361"/>
    </location>
</feature>
<dbReference type="Proteomes" id="UP000253664">
    <property type="component" value="Unassembled WGS sequence"/>
</dbReference>
<dbReference type="InterPro" id="IPR014758">
    <property type="entry name" value="Met-tRNA_synth"/>
</dbReference>
<dbReference type="CDD" id="cd00814">
    <property type="entry name" value="MetRS_core"/>
    <property type="match status" value="1"/>
</dbReference>
<dbReference type="SUPFAM" id="SSF57770">
    <property type="entry name" value="Methionyl-tRNA synthetase (MetRS), Zn-domain"/>
    <property type="match status" value="1"/>
</dbReference>
<evidence type="ECO:0000256" key="10">
    <source>
        <dbReference type="ARBA" id="ARBA00030904"/>
    </source>
</evidence>
<keyword evidence="6" id="KW-0547">Nucleotide-binding</keyword>
<feature type="region of interest" description="Disordered" evidence="12">
    <location>
        <begin position="15"/>
        <end position="40"/>
    </location>
</feature>
<dbReference type="CDD" id="cd22849">
    <property type="entry name" value="NuzM"/>
    <property type="match status" value="1"/>
</dbReference>
<dbReference type="FunFam" id="2.20.28.20:FF:000001">
    <property type="entry name" value="Methionine--tRNA ligase"/>
    <property type="match status" value="1"/>
</dbReference>
<dbReference type="InterPro" id="IPR016181">
    <property type="entry name" value="Acyl_CoA_acyltransferase"/>
</dbReference>
<dbReference type="PROSITE" id="PS51186">
    <property type="entry name" value="GNAT"/>
    <property type="match status" value="1"/>
</dbReference>
<comment type="catalytic activity">
    <reaction evidence="11">
        <text>tRNA(Met) + L-methionine + ATP = L-methionyl-tRNA(Met) + AMP + diphosphate</text>
        <dbReference type="Rhea" id="RHEA:13481"/>
        <dbReference type="Rhea" id="RHEA-COMP:9667"/>
        <dbReference type="Rhea" id="RHEA-COMP:9698"/>
        <dbReference type="ChEBI" id="CHEBI:30616"/>
        <dbReference type="ChEBI" id="CHEBI:33019"/>
        <dbReference type="ChEBI" id="CHEBI:57844"/>
        <dbReference type="ChEBI" id="CHEBI:78442"/>
        <dbReference type="ChEBI" id="CHEBI:78530"/>
        <dbReference type="ChEBI" id="CHEBI:456215"/>
        <dbReference type="EC" id="6.1.1.10"/>
    </reaction>
</comment>
<dbReference type="InterPro" id="IPR041872">
    <property type="entry name" value="Anticodon_Met"/>
</dbReference>
<feature type="compositionally biased region" description="Basic and acidic residues" evidence="12">
    <location>
        <begin position="996"/>
        <end position="1029"/>
    </location>
</feature>
<dbReference type="EC" id="6.1.1.10" evidence="3"/>
<keyword evidence="7" id="KW-0067">ATP-binding</keyword>
<keyword evidence="15" id="KW-1185">Reference proteome</keyword>
<keyword evidence="9" id="KW-0030">Aminoacyl-tRNA synthetase</keyword>
<dbReference type="PROSITE" id="PS00178">
    <property type="entry name" value="AA_TRNA_LIGASE_I"/>
    <property type="match status" value="1"/>
</dbReference>
<dbReference type="GO" id="GO:0016747">
    <property type="term" value="F:acyltransferase activity, transferring groups other than amino-acyl groups"/>
    <property type="evidence" value="ECO:0007669"/>
    <property type="project" value="InterPro"/>
</dbReference>
<evidence type="ECO:0000256" key="8">
    <source>
        <dbReference type="ARBA" id="ARBA00022917"/>
    </source>
</evidence>
<dbReference type="GO" id="GO:0005524">
    <property type="term" value="F:ATP binding"/>
    <property type="evidence" value="ECO:0007669"/>
    <property type="project" value="UniProtKB-KW"/>
</dbReference>
<evidence type="ECO:0000313" key="15">
    <source>
        <dbReference type="Proteomes" id="UP000253664"/>
    </source>
</evidence>
<dbReference type="GO" id="GO:0004825">
    <property type="term" value="F:methionine-tRNA ligase activity"/>
    <property type="evidence" value="ECO:0007669"/>
    <property type="project" value="UniProtKB-EC"/>
</dbReference>
<feature type="region of interest" description="Disordered" evidence="12">
    <location>
        <begin position="991"/>
        <end position="1042"/>
    </location>
</feature>
<evidence type="ECO:0000256" key="5">
    <source>
        <dbReference type="ARBA" id="ARBA00022598"/>
    </source>
</evidence>
<dbReference type="PRINTS" id="PR01041">
    <property type="entry name" value="TRNASYNTHMET"/>
</dbReference>
<dbReference type="SUPFAM" id="SSF55729">
    <property type="entry name" value="Acyl-CoA N-acyltransferases (Nat)"/>
    <property type="match status" value="1"/>
</dbReference>
<dbReference type="PANTHER" id="PTHR45765">
    <property type="entry name" value="METHIONINE--TRNA LIGASE"/>
    <property type="match status" value="1"/>
</dbReference>
<dbReference type="Pfam" id="PF00583">
    <property type="entry name" value="Acetyltransf_1"/>
    <property type="match status" value="1"/>
</dbReference>
<dbReference type="STRING" id="1330021.A0A367LSD5"/>
<feature type="compositionally biased region" description="Basic and acidic residues" evidence="12">
    <location>
        <begin position="1146"/>
        <end position="1160"/>
    </location>
</feature>
<keyword evidence="4" id="KW-0963">Cytoplasm</keyword>
<evidence type="ECO:0000256" key="6">
    <source>
        <dbReference type="ARBA" id="ARBA00022741"/>
    </source>
</evidence>
<feature type="region of interest" description="Disordered" evidence="12">
    <location>
        <begin position="1134"/>
        <end position="1160"/>
    </location>
</feature>
<dbReference type="CDD" id="cd04301">
    <property type="entry name" value="NAT_SF"/>
    <property type="match status" value="1"/>
</dbReference>
<dbReference type="Gene3D" id="2.20.28.20">
    <property type="entry name" value="Methionyl-tRNA synthetase, Zn-domain"/>
    <property type="match status" value="1"/>
</dbReference>
<dbReference type="GO" id="GO:0006431">
    <property type="term" value="P:methionyl-tRNA aminoacylation"/>
    <property type="evidence" value="ECO:0007669"/>
    <property type="project" value="InterPro"/>
</dbReference>
<dbReference type="Pfam" id="PF09334">
    <property type="entry name" value="tRNA-synt_1g"/>
    <property type="match status" value="1"/>
</dbReference>
<evidence type="ECO:0000313" key="14">
    <source>
        <dbReference type="EMBL" id="RCI17328.1"/>
    </source>
</evidence>
<feature type="domain" description="N-acetyltransferase" evidence="13">
    <location>
        <begin position="1161"/>
        <end position="1322"/>
    </location>
</feature>
<organism evidence="14 15">
    <name type="scientific">Ophiocordyceps polyrhachis-furcata BCC 54312</name>
    <dbReference type="NCBI Taxonomy" id="1330021"/>
    <lineage>
        <taxon>Eukaryota</taxon>
        <taxon>Fungi</taxon>
        <taxon>Dikarya</taxon>
        <taxon>Ascomycota</taxon>
        <taxon>Pezizomycotina</taxon>
        <taxon>Sordariomycetes</taxon>
        <taxon>Hypocreomycetidae</taxon>
        <taxon>Hypocreales</taxon>
        <taxon>Ophiocordycipitaceae</taxon>
        <taxon>Ophiocordyceps</taxon>
    </lineage>
</organism>
<evidence type="ECO:0000256" key="12">
    <source>
        <dbReference type="SAM" id="MobiDB-lite"/>
    </source>
</evidence>
<evidence type="ECO:0000256" key="11">
    <source>
        <dbReference type="ARBA" id="ARBA00047364"/>
    </source>
</evidence>
<name>A0A367LSD5_9HYPO</name>
<dbReference type="GO" id="GO:0005829">
    <property type="term" value="C:cytosol"/>
    <property type="evidence" value="ECO:0007669"/>
    <property type="project" value="TreeGrafter"/>
</dbReference>
<protein>
    <recommendedName>
        <fullName evidence="3">methionine--tRNA ligase</fullName>
        <ecNumber evidence="3">6.1.1.10</ecNumber>
    </recommendedName>
    <alternativeName>
        <fullName evidence="10">Methionyl-tRNA synthetase</fullName>
    </alternativeName>
</protein>
<dbReference type="Gene3D" id="3.40.630.30">
    <property type="match status" value="1"/>
</dbReference>
<dbReference type="EMBL" id="LKCN02000001">
    <property type="protein sequence ID" value="RCI17328.1"/>
    <property type="molecule type" value="Genomic_DNA"/>
</dbReference>
<keyword evidence="5" id="KW-0436">Ligase</keyword>
<comment type="caution">
    <text evidence="14">The sequence shown here is derived from an EMBL/GenBank/DDBJ whole genome shotgun (WGS) entry which is preliminary data.</text>
</comment>
<proteinExistence type="inferred from homology"/>
<comment type="similarity">
    <text evidence="2">Belongs to the class-I aminoacyl-tRNA synthetase family.</text>
</comment>
<dbReference type="SUPFAM" id="SSF52374">
    <property type="entry name" value="Nucleotidylyl transferase"/>
    <property type="match status" value="1"/>
</dbReference>
<evidence type="ECO:0000259" key="13">
    <source>
        <dbReference type="PROSITE" id="PS51186"/>
    </source>
</evidence>
<dbReference type="InterPro" id="IPR014729">
    <property type="entry name" value="Rossmann-like_a/b/a_fold"/>
</dbReference>
<dbReference type="InterPro" id="IPR033911">
    <property type="entry name" value="MetRS_core"/>
</dbReference>
<keyword evidence="8" id="KW-0648">Protein biosynthesis</keyword>
<dbReference type="InterPro" id="IPR001412">
    <property type="entry name" value="aa-tRNA-synth_I_CS"/>
</dbReference>
<dbReference type="NCBIfam" id="TIGR00398">
    <property type="entry name" value="metG"/>
    <property type="match status" value="1"/>
</dbReference>
<gene>
    <name evidence="14" type="ORF">L249_1992</name>
</gene>
<evidence type="ECO:0000256" key="4">
    <source>
        <dbReference type="ARBA" id="ARBA00022490"/>
    </source>
</evidence>
<dbReference type="InterPro" id="IPR000182">
    <property type="entry name" value="GNAT_dom"/>
</dbReference>
<dbReference type="Pfam" id="PF19303">
    <property type="entry name" value="Anticodon_3"/>
    <property type="match status" value="1"/>
</dbReference>
<evidence type="ECO:0000256" key="7">
    <source>
        <dbReference type="ARBA" id="ARBA00022840"/>
    </source>
</evidence>
<sequence length="1384" mass="154955">MIRRALAIDPNRSNGIPLNPWYRNPPPGANDPLAYDDPVTAPAGDIADNPYWKRDVRRSYPKLSVVDQAEVVQLLTVGNATKAKVDLIGEAGEKQLVAAKEKGETGLARFLEKAPKDVAQELFVGGLPPLPSGQSLASGEWDVYKYELTEENAYPNGSNHLDAAPGNFGYVNHACYRETVSIEVFDVIKTEVINSNLFLSGDAFNHFCLSLRPLDAIVEILHRLVRVLRRERSRLDERVECSHVFVDAISVGQRRQRTTSWRPCLVGLVLVSTTSLRLSVGHGVVIAIVFIALAWQPVRPDDGLASQPTSFEELFETLFHAEAAAFDSTGFRAVVETLLVALAVETVLEVQDVFERVRHDFTYHGLRSPSSRWLVEPFGSGHPCQSTASFRSIYAYIYTSTPHGLKATASRHNFESIPATSLMPVQDPILPVKGQRNTLVTSALPYVNNVPHLGNVVGSVLSADVYARFSKLRGRPTLYICGTDEYGTATETKALETGQTPQALCDEFHAKHKEVYDWFEIGFDYFGRTTTEKQTEIVQDIFLRLHHGGFLEERTTTQPYCEKHDGYLADRFVEGTCPKCGYDDARGDQCDKCGGLLDPFDLVNPRCKLDGAQPVPRETKHIFLLLDKLQPDIEKWFQDAHRRHGWPQNGISITQSWLTRGLEGRSITRDLKWGVPIPLPGYESKVIYVWFDACIGYPSITANYTDQWEQWWKNPDEVTLYQFMGKDNVPFHTVIFPGSEMGTGYKWTMLNHLSTTEYLNYENGKFSKSRGIGVFGNQVRDVGLSPSVWRYYLLSNRPETSDTQFEWQAFALANNSELLANFGNFVNRIVKFVNAKCDGVVPDWSASYTDDTFDFPAWIARIDGLLAEYVDLLEKVQLRAGVRKVMEMSGEGNQLLQSRLDNANLAERPERTRTVMGLALNLCHLLASVASPYMPSTADSICRQLNTPLGPIPDAWAVETLKGGHKLGAAAHLFTKIEDKKVAEWKQAFGGSAETRAAEEEAKRKKQLDKERKKAKKAAERESKKKKEEVQDEASAAGGMAAPSAEVVKDLPIRGAQDGILEEFYSVDRESFQLGIETKLHVVIVRNSRGGGPGSGVGAAKTKSPKNPFFFFYFFTRHPSFHLLSSAETRVPLTDDDQESWTSGERPCRQRKEENREQGEMDIRQLRSSDLPLIQHANLENLPENYFLKYYLYHALSWPQLSFVAVDASRPRKSAYEYPKIVGYVLAKMEEEPADGVPHGHITSLSVMRTHRRLGIAEKLMRQSQLAMVETFDAKYVSLHVRVSNAAARHLYQDTLGFKNEKTEAKYYADGEDAFCMRRQTESSSCRANGRGNHHVDESEPVGEVGRDPKAESRSASGSGRKIKVAVGRGLGVGDLVEKVEVKR</sequence>
<dbReference type="OrthoDB" id="5844513at2759"/>
<evidence type="ECO:0000256" key="1">
    <source>
        <dbReference type="ARBA" id="ARBA00004496"/>
    </source>
</evidence>
<evidence type="ECO:0000256" key="3">
    <source>
        <dbReference type="ARBA" id="ARBA00012838"/>
    </source>
</evidence>
<dbReference type="InterPro" id="IPR023458">
    <property type="entry name" value="Met-tRNA_ligase_1"/>
</dbReference>
<dbReference type="Gene3D" id="3.40.50.620">
    <property type="entry name" value="HUPs"/>
    <property type="match status" value="1"/>
</dbReference>
<comment type="subcellular location">
    <subcellularLocation>
        <location evidence="1">Cytoplasm</location>
    </subcellularLocation>
</comment>
<accession>A0A367LSD5</accession>
<dbReference type="InterPro" id="IPR015413">
    <property type="entry name" value="Methionyl/Leucyl_tRNA_Synth"/>
</dbReference>
<evidence type="ECO:0000256" key="9">
    <source>
        <dbReference type="ARBA" id="ARBA00023146"/>
    </source>
</evidence>
<dbReference type="GO" id="GO:0017101">
    <property type="term" value="C:aminoacyl-tRNA synthetase multienzyme complex"/>
    <property type="evidence" value="ECO:0007669"/>
    <property type="project" value="TreeGrafter"/>
</dbReference>